<dbReference type="RefSeq" id="WP_047822521.1">
    <property type="nucleotide sequence ID" value="NZ_CP011770.1"/>
</dbReference>
<dbReference type="AlphaFoldDB" id="A0A0G3XI12"/>
<dbReference type="EMBL" id="CP011770">
    <property type="protein sequence ID" value="AKM11190.1"/>
    <property type="molecule type" value="Genomic_DNA"/>
</dbReference>
<dbReference type="PANTHER" id="PTHR46623:SF6">
    <property type="entry name" value="ALPHA_BETA-HYDROLASES SUPERFAMILY PROTEIN"/>
    <property type="match status" value="1"/>
</dbReference>
<dbReference type="SUPFAM" id="SSF53474">
    <property type="entry name" value="alpha/beta-Hydrolases"/>
    <property type="match status" value="1"/>
</dbReference>
<dbReference type="Proteomes" id="UP000035287">
    <property type="component" value="Chromosome"/>
</dbReference>
<dbReference type="OrthoDB" id="9771666at2"/>
<dbReference type="Gene3D" id="3.40.50.1820">
    <property type="entry name" value="alpha/beta hydrolase"/>
    <property type="match status" value="1"/>
</dbReference>
<evidence type="ECO:0000313" key="2">
    <source>
        <dbReference type="EMBL" id="AKM11190.1"/>
    </source>
</evidence>
<dbReference type="KEGG" id="cna:AB433_16375"/>
<feature type="domain" description="Dienelactone hydrolase" evidence="1">
    <location>
        <begin position="17"/>
        <end position="230"/>
    </location>
</feature>
<dbReference type="InterPro" id="IPR002925">
    <property type="entry name" value="Dienelactn_hydro"/>
</dbReference>
<dbReference type="InterPro" id="IPR051049">
    <property type="entry name" value="Dienelactone_hydrolase-like"/>
</dbReference>
<organism evidence="2 3">
    <name type="scientific">Croceicoccus naphthovorans</name>
    <dbReference type="NCBI Taxonomy" id="1348774"/>
    <lineage>
        <taxon>Bacteria</taxon>
        <taxon>Pseudomonadati</taxon>
        <taxon>Pseudomonadota</taxon>
        <taxon>Alphaproteobacteria</taxon>
        <taxon>Sphingomonadales</taxon>
        <taxon>Erythrobacteraceae</taxon>
        <taxon>Croceicoccus</taxon>
    </lineage>
</organism>
<dbReference type="STRING" id="1348774.AB433_16375"/>
<evidence type="ECO:0000259" key="1">
    <source>
        <dbReference type="Pfam" id="PF01738"/>
    </source>
</evidence>
<dbReference type="PANTHER" id="PTHR46623">
    <property type="entry name" value="CARBOXYMETHYLENEBUTENOLIDASE-RELATED"/>
    <property type="match status" value="1"/>
</dbReference>
<dbReference type="InterPro" id="IPR029058">
    <property type="entry name" value="AB_hydrolase_fold"/>
</dbReference>
<dbReference type="GO" id="GO:0016787">
    <property type="term" value="F:hydrolase activity"/>
    <property type="evidence" value="ECO:0007669"/>
    <property type="project" value="InterPro"/>
</dbReference>
<proteinExistence type="predicted"/>
<protein>
    <submittedName>
        <fullName evidence="2">Carboxymethylenebutenolidase</fullName>
    </submittedName>
</protein>
<dbReference type="Pfam" id="PF01738">
    <property type="entry name" value="DLH"/>
    <property type="match status" value="1"/>
</dbReference>
<dbReference type="PATRIC" id="fig|1348774.3.peg.3438"/>
<accession>A0A0G3XI12</accession>
<evidence type="ECO:0000313" key="3">
    <source>
        <dbReference type="Proteomes" id="UP000035287"/>
    </source>
</evidence>
<keyword evidence="3" id="KW-1185">Reference proteome</keyword>
<gene>
    <name evidence="2" type="ORF">AB433_16375</name>
</gene>
<sequence length="232" mass="25397">MSLNTKIATLEGEDTLGAYVARPEGTPRAAIIVIQEIFGVNPGILQKCDKWAAAGYLAVAPDLFWRQEPGVSLDPDVEEDFQKALGMMGKNNPDKSIKDIEATIHWIRREAGVQSVGCVGYCMGGMLAYLTATRTDINASVGYYGVMIDQMLNESHAIAHPLMLHVPTADHFVNPEAQSKMHEGLDPLPKVTLHDYEGLDHGFATEMGKRRNEEGAQLADSRTEAFFAEHLG</sequence>
<name>A0A0G3XI12_9SPHN</name>
<reference evidence="2 3" key="1">
    <citation type="submission" date="2015-06" db="EMBL/GenBank/DDBJ databases">
        <authorList>
            <person name="Zeng Y."/>
            <person name="Huang Y."/>
        </authorList>
    </citation>
    <scope>NUCLEOTIDE SEQUENCE [LARGE SCALE GENOMIC DNA]</scope>
    <source>
        <strain evidence="2 3">PQ-2</strain>
    </source>
</reference>